<organism evidence="2">
    <name type="scientific">viral metagenome</name>
    <dbReference type="NCBI Taxonomy" id="1070528"/>
    <lineage>
        <taxon>unclassified sequences</taxon>
        <taxon>metagenomes</taxon>
        <taxon>organismal metagenomes</taxon>
    </lineage>
</organism>
<sequence>MADINELVERKTKAIKLYLLNAGIYHHAKDMTKISRGLVLEVLDDPKIVMLDDDQSIPHGVFITAGCSSNLGLVDHMLKAGFKKVKTMEEK</sequence>
<proteinExistence type="predicted"/>
<dbReference type="AlphaFoldDB" id="A0A6M3LE02"/>
<evidence type="ECO:0000313" key="1">
    <source>
        <dbReference type="EMBL" id="QJA73183.1"/>
    </source>
</evidence>
<dbReference type="EMBL" id="MT143081">
    <property type="protein sequence ID" value="QJA92603.1"/>
    <property type="molecule type" value="Genomic_DNA"/>
</dbReference>
<dbReference type="EMBL" id="MT142008">
    <property type="protein sequence ID" value="QJA73183.1"/>
    <property type="molecule type" value="Genomic_DNA"/>
</dbReference>
<gene>
    <name evidence="1" type="ORF">MM415A02446_0010</name>
    <name evidence="2" type="ORF">MM415B04560_0002</name>
</gene>
<evidence type="ECO:0000313" key="2">
    <source>
        <dbReference type="EMBL" id="QJA92603.1"/>
    </source>
</evidence>
<protein>
    <submittedName>
        <fullName evidence="2">Uncharacterized protein</fullName>
    </submittedName>
</protein>
<accession>A0A6M3LE02</accession>
<reference evidence="2" key="1">
    <citation type="submission" date="2020-03" db="EMBL/GenBank/DDBJ databases">
        <title>The deep terrestrial virosphere.</title>
        <authorList>
            <person name="Holmfeldt K."/>
            <person name="Nilsson E."/>
            <person name="Simone D."/>
            <person name="Lopez-Fernandez M."/>
            <person name="Wu X."/>
            <person name="de Brujin I."/>
            <person name="Lundin D."/>
            <person name="Andersson A."/>
            <person name="Bertilsson S."/>
            <person name="Dopson M."/>
        </authorList>
    </citation>
    <scope>NUCLEOTIDE SEQUENCE</scope>
    <source>
        <strain evidence="1">MM415A02446</strain>
        <strain evidence="2">MM415B04560</strain>
    </source>
</reference>
<name>A0A6M3LE02_9ZZZZ</name>